<evidence type="ECO:0000313" key="2">
    <source>
        <dbReference type="EMBL" id="CAA6807531.1"/>
    </source>
</evidence>
<keyword evidence="1" id="KW-0732">Signal</keyword>
<gene>
    <name evidence="2" type="ORF">HELGO_WM31497</name>
</gene>
<evidence type="ECO:0000256" key="1">
    <source>
        <dbReference type="SAM" id="SignalP"/>
    </source>
</evidence>
<name>A0A6S6SYB5_9GAMM</name>
<accession>A0A6S6SYB5</accession>
<evidence type="ECO:0008006" key="3">
    <source>
        <dbReference type="Google" id="ProtNLM"/>
    </source>
</evidence>
<proteinExistence type="predicted"/>
<protein>
    <recommendedName>
        <fullName evidence="3">DUF11 domain-containing protein</fullName>
    </recommendedName>
</protein>
<organism evidence="2">
    <name type="scientific">uncultured Thiotrichaceae bacterium</name>
    <dbReference type="NCBI Taxonomy" id="298394"/>
    <lineage>
        <taxon>Bacteria</taxon>
        <taxon>Pseudomonadati</taxon>
        <taxon>Pseudomonadota</taxon>
        <taxon>Gammaproteobacteria</taxon>
        <taxon>Thiotrichales</taxon>
        <taxon>Thiotrichaceae</taxon>
        <taxon>environmental samples</taxon>
    </lineage>
</organism>
<feature type="signal peptide" evidence="1">
    <location>
        <begin position="1"/>
        <end position="23"/>
    </location>
</feature>
<dbReference type="InterPro" id="IPR047589">
    <property type="entry name" value="DUF11_rpt"/>
</dbReference>
<sequence>MTIKFRCICLVAGIVCMSSSVWAWKGEAATFTTHNTLSNPTWQSIGFQQTYSTPPIVVTIPETTGSNPGTIRIRSVTTSGFENTIVEPEDNDGPHLAMSSAYLAVEPGIHVLPDGTVIEAGFITTSSEQYGSAITGLSSWETVTLGYDFGSPPTIIAALQTMVNEVGEGGDFPPAVSSAPWMTVAINGITGTQFDVALDRSESGAGSVLEDETIGYIAMAKNAGGTFFDNQNQSIQYLAETSAANIRGWSNGDTTHTYGTTFSRAPISLVTKNTRNNRNGGWLRRSGNTSRTRIKLRLDEDHDHDSERATTAAEAEAAGILSFSRTFNAEFLPGFTVEKSSVVISDPVNGTNNPKAIPGAVVEYTLLITNTGHDYSDSDNFEVSDTLPADTSLLVSDIPGGSGGPVKFDDGATSSKTNWVFSGLSSLTDSIDFSTNGTDFSYGPTADGQGADASVTHIKLKPQGAFAAYPPSHPTASYRYRVIIK</sequence>
<dbReference type="AlphaFoldDB" id="A0A6S6SYB5"/>
<dbReference type="NCBIfam" id="TIGR01451">
    <property type="entry name" value="B_ant_repeat"/>
    <property type="match status" value="1"/>
</dbReference>
<reference evidence="2" key="1">
    <citation type="submission" date="2020-01" db="EMBL/GenBank/DDBJ databases">
        <authorList>
            <person name="Meier V. D."/>
            <person name="Meier V D."/>
        </authorList>
    </citation>
    <scope>NUCLEOTIDE SEQUENCE</scope>
    <source>
        <strain evidence="2">HLG_WM_MAG_09</strain>
    </source>
</reference>
<feature type="chain" id="PRO_5028100412" description="DUF11 domain-containing protein" evidence="1">
    <location>
        <begin position="24"/>
        <end position="485"/>
    </location>
</feature>
<dbReference type="EMBL" id="CACVAT010000107">
    <property type="protein sequence ID" value="CAA6807531.1"/>
    <property type="molecule type" value="Genomic_DNA"/>
</dbReference>